<dbReference type="OrthoDB" id="336088at2759"/>
<keyword evidence="7" id="KW-1185">Reference proteome</keyword>
<organism evidence="7 8">
    <name type="scientific">Bombyx mandarina</name>
    <name type="common">Wild silk moth</name>
    <name type="synonym">Wild silkworm</name>
    <dbReference type="NCBI Taxonomy" id="7092"/>
    <lineage>
        <taxon>Eukaryota</taxon>
        <taxon>Metazoa</taxon>
        <taxon>Ecdysozoa</taxon>
        <taxon>Arthropoda</taxon>
        <taxon>Hexapoda</taxon>
        <taxon>Insecta</taxon>
        <taxon>Pterygota</taxon>
        <taxon>Neoptera</taxon>
        <taxon>Endopterygota</taxon>
        <taxon>Lepidoptera</taxon>
        <taxon>Glossata</taxon>
        <taxon>Ditrysia</taxon>
        <taxon>Bombycoidea</taxon>
        <taxon>Bombycidae</taxon>
        <taxon>Bombycinae</taxon>
        <taxon>Bombyx</taxon>
    </lineage>
</organism>
<dbReference type="PROSITE" id="PS01359">
    <property type="entry name" value="ZF_PHD_1"/>
    <property type="match status" value="1"/>
</dbReference>
<feature type="domain" description="Phorbol-ester/DAG-type" evidence="6">
    <location>
        <begin position="6"/>
        <end position="53"/>
    </location>
</feature>
<dbReference type="KEGG" id="bman:114245127"/>
<feature type="domain" description="PHD-type" evidence="5">
    <location>
        <begin position="15"/>
        <end position="70"/>
    </location>
</feature>
<reference evidence="8" key="1">
    <citation type="submission" date="2025-08" db="UniProtKB">
        <authorList>
            <consortium name="RefSeq"/>
        </authorList>
    </citation>
    <scope>IDENTIFICATION</scope>
    <source>
        <tissue evidence="8">Silk gland</tissue>
    </source>
</reference>
<dbReference type="SUPFAM" id="SSF57903">
    <property type="entry name" value="FYVE/PHD zinc finger"/>
    <property type="match status" value="1"/>
</dbReference>
<dbReference type="RefSeq" id="XP_028032934.1">
    <property type="nucleotide sequence ID" value="XM_028177133.1"/>
</dbReference>
<dbReference type="InterPro" id="IPR011011">
    <property type="entry name" value="Znf_FYVE_PHD"/>
</dbReference>
<keyword evidence="1" id="KW-0479">Metal-binding</keyword>
<evidence type="ECO:0000256" key="1">
    <source>
        <dbReference type="ARBA" id="ARBA00022723"/>
    </source>
</evidence>
<dbReference type="GO" id="GO:0008270">
    <property type="term" value="F:zinc ion binding"/>
    <property type="evidence" value="ECO:0007669"/>
    <property type="project" value="UniProtKB-KW"/>
</dbReference>
<evidence type="ECO:0000259" key="5">
    <source>
        <dbReference type="PROSITE" id="PS50016"/>
    </source>
</evidence>
<accession>A0A6J2JXP6</accession>
<evidence type="ECO:0000256" key="3">
    <source>
        <dbReference type="ARBA" id="ARBA00022833"/>
    </source>
</evidence>
<sequence>MLFNWVHSLLSNFQRMVCAYCHRTLRHAESIKCCFCESKYHTKCMNETAKSICEGGDRGYQWKCAVCQKSATKLSNEVQNSKEINIENTLNLLSEKFELVNKIQLPKLHNELAHVKLVTERIDKQNEQILHEIDEIKTKLNGIRTVKHNKHRYRNAHFEDRVSNRLDDNDHLQMVNNTEKSVRYRTRRRSYLLHNMLRLLNSRNKVRRRR</sequence>
<dbReference type="InterPro" id="IPR019786">
    <property type="entry name" value="Zinc_finger_PHD-type_CS"/>
</dbReference>
<gene>
    <name evidence="8" type="primary">LOC114245127</name>
</gene>
<dbReference type="InterPro" id="IPR002219">
    <property type="entry name" value="PKC_DAG/PE"/>
</dbReference>
<dbReference type="InterPro" id="IPR013083">
    <property type="entry name" value="Znf_RING/FYVE/PHD"/>
</dbReference>
<dbReference type="PROSITE" id="PS50016">
    <property type="entry name" value="ZF_PHD_2"/>
    <property type="match status" value="1"/>
</dbReference>
<dbReference type="Gene3D" id="3.30.40.10">
    <property type="entry name" value="Zinc/RING finger domain, C3HC4 (zinc finger)"/>
    <property type="match status" value="1"/>
</dbReference>
<dbReference type="GeneID" id="114245127"/>
<protein>
    <submittedName>
        <fullName evidence="8">Uncharacterized protein LOC114245127</fullName>
    </submittedName>
</protein>
<evidence type="ECO:0000259" key="6">
    <source>
        <dbReference type="PROSITE" id="PS50081"/>
    </source>
</evidence>
<evidence type="ECO:0000256" key="2">
    <source>
        <dbReference type="ARBA" id="ARBA00022771"/>
    </source>
</evidence>
<keyword evidence="2 4" id="KW-0863">Zinc-finger</keyword>
<dbReference type="PROSITE" id="PS50081">
    <property type="entry name" value="ZF_DAG_PE_2"/>
    <property type="match status" value="1"/>
</dbReference>
<evidence type="ECO:0000313" key="8">
    <source>
        <dbReference type="RefSeq" id="XP_028032934.1"/>
    </source>
</evidence>
<dbReference type="InterPro" id="IPR019787">
    <property type="entry name" value="Znf_PHD-finger"/>
</dbReference>
<evidence type="ECO:0000313" key="7">
    <source>
        <dbReference type="Proteomes" id="UP000504629"/>
    </source>
</evidence>
<name>A0A6J2JXP6_BOMMA</name>
<dbReference type="AlphaFoldDB" id="A0A6J2JXP6"/>
<keyword evidence="3" id="KW-0862">Zinc</keyword>
<proteinExistence type="predicted"/>
<evidence type="ECO:0000256" key="4">
    <source>
        <dbReference type="PROSITE-ProRule" id="PRU00146"/>
    </source>
</evidence>
<dbReference type="Proteomes" id="UP000504629">
    <property type="component" value="Unplaced"/>
</dbReference>